<comment type="caution">
    <text evidence="1">The sequence shown here is derived from an EMBL/GenBank/DDBJ whole genome shotgun (WGS) entry which is preliminary data.</text>
</comment>
<keyword evidence="2" id="KW-1185">Reference proteome</keyword>
<dbReference type="RefSeq" id="WP_380819559.1">
    <property type="nucleotide sequence ID" value="NZ_JBHTJN010000008.1"/>
</dbReference>
<dbReference type="NCBIfam" id="NF038368">
    <property type="entry name" value="P2_Rz1"/>
    <property type="match status" value="1"/>
</dbReference>
<dbReference type="InterPro" id="IPR047737">
    <property type="entry name" value="LysC"/>
</dbReference>
<organism evidence="1 2">
    <name type="scientific">Seminibacterium arietis</name>
    <dbReference type="NCBI Taxonomy" id="1173502"/>
    <lineage>
        <taxon>Bacteria</taxon>
        <taxon>Pseudomonadati</taxon>
        <taxon>Pseudomonadota</taxon>
        <taxon>Gammaproteobacteria</taxon>
        <taxon>Pasteurellales</taxon>
        <taxon>Pasteurellaceae</taxon>
        <taxon>Seminibacterium</taxon>
    </lineage>
</organism>
<dbReference type="Proteomes" id="UP001596996">
    <property type="component" value="Unassembled WGS sequence"/>
</dbReference>
<accession>A0ABW3I7S2</accession>
<evidence type="ECO:0000313" key="1">
    <source>
        <dbReference type="EMBL" id="MFD0965994.1"/>
    </source>
</evidence>
<sequence length="89" mass="10184">MKKIKIGVISLCLVALLNCSQNNRTLYRLNCVQVPRCEPPRLTIKTNGDLVRSIQQQKQIIKLCELAQRSLQQCINDFNNTIEGKKNDN</sequence>
<name>A0ABW3I7S2_9PAST</name>
<protein>
    <submittedName>
        <fullName evidence="1">Rz1-like lysis system protein LysC</fullName>
    </submittedName>
</protein>
<proteinExistence type="predicted"/>
<evidence type="ECO:0000313" key="2">
    <source>
        <dbReference type="Proteomes" id="UP001596996"/>
    </source>
</evidence>
<reference evidence="2" key="1">
    <citation type="journal article" date="2019" name="Int. J. Syst. Evol. Microbiol.">
        <title>The Global Catalogue of Microorganisms (GCM) 10K type strain sequencing project: providing services to taxonomists for standard genome sequencing and annotation.</title>
        <authorList>
            <consortium name="The Broad Institute Genomics Platform"/>
            <consortium name="The Broad Institute Genome Sequencing Center for Infectious Disease"/>
            <person name="Wu L."/>
            <person name="Ma J."/>
        </authorList>
    </citation>
    <scope>NUCLEOTIDE SEQUENCE [LARGE SCALE GENOMIC DNA]</scope>
    <source>
        <strain evidence="2">CCUG 61707</strain>
    </source>
</reference>
<gene>
    <name evidence="1" type="primary">lysC</name>
    <name evidence="1" type="ORF">ACFQ02_03890</name>
</gene>
<dbReference type="EMBL" id="JBHTJN010000008">
    <property type="protein sequence ID" value="MFD0965994.1"/>
    <property type="molecule type" value="Genomic_DNA"/>
</dbReference>